<evidence type="ECO:0000313" key="4">
    <source>
        <dbReference type="Proteomes" id="UP000295341"/>
    </source>
</evidence>
<evidence type="ECO:0000313" key="3">
    <source>
        <dbReference type="EMBL" id="TDU31325.1"/>
    </source>
</evidence>
<dbReference type="Gene3D" id="2.20.70.10">
    <property type="match status" value="1"/>
</dbReference>
<dbReference type="InterPro" id="IPR015797">
    <property type="entry name" value="NUDIX_hydrolase-like_dom_sf"/>
</dbReference>
<dbReference type="PANTHER" id="PTHR43222">
    <property type="entry name" value="NUDIX HYDROLASE 23"/>
    <property type="match status" value="1"/>
</dbReference>
<feature type="domain" description="Nudix hydrolase" evidence="2">
    <location>
        <begin position="40"/>
        <end position="164"/>
    </location>
</feature>
<sequence>MMNEVKYCNACGAQVEYRVPAGDHLPRHICPRCDNIQYFNPRVIVGCIPEWEDGRILMCRRNIEPRLGLWTFPAGFMELGETSGQGAARESMEESQADVEVGELLAMINVPYVSQLYVVHRGRMRTPHHGPTPESSETRLMTESEIPWDEIAFPTVLHSLRFFYADRAEGVARIHTLDLSSKPRRPRDREVSEGDPLPGQPVE</sequence>
<comment type="caution">
    <text evidence="3">The sequence shown here is derived from an EMBL/GenBank/DDBJ whole genome shotgun (WGS) entry which is preliminary data.</text>
</comment>
<dbReference type="PROSITE" id="PS51462">
    <property type="entry name" value="NUDIX"/>
    <property type="match status" value="1"/>
</dbReference>
<dbReference type="Pfam" id="PF00293">
    <property type="entry name" value="NUDIX"/>
    <property type="match status" value="1"/>
</dbReference>
<dbReference type="SUPFAM" id="SSF55811">
    <property type="entry name" value="Nudix"/>
    <property type="match status" value="1"/>
</dbReference>
<dbReference type="OrthoDB" id="5417595at2"/>
<dbReference type="CDD" id="cd04511">
    <property type="entry name" value="NUDIX_Hydrolase"/>
    <property type="match status" value="1"/>
</dbReference>
<evidence type="ECO:0000256" key="1">
    <source>
        <dbReference type="SAM" id="MobiDB-lite"/>
    </source>
</evidence>
<reference evidence="3 4" key="1">
    <citation type="submission" date="2019-03" db="EMBL/GenBank/DDBJ databases">
        <title>Genomic Encyclopedia of Type Strains, Phase IV (KMG-IV): sequencing the most valuable type-strain genomes for metagenomic binning, comparative biology and taxonomic classification.</title>
        <authorList>
            <person name="Goeker M."/>
        </authorList>
    </citation>
    <scope>NUCLEOTIDE SEQUENCE [LARGE SCALE GENOMIC DNA]</scope>
    <source>
        <strain evidence="3 4">DSM 26377</strain>
    </source>
</reference>
<dbReference type="EMBL" id="SOBT01000008">
    <property type="protein sequence ID" value="TDU31325.1"/>
    <property type="molecule type" value="Genomic_DNA"/>
</dbReference>
<evidence type="ECO:0000259" key="2">
    <source>
        <dbReference type="PROSITE" id="PS51462"/>
    </source>
</evidence>
<name>A0A4R7PB68_9GAMM</name>
<dbReference type="InterPro" id="IPR000086">
    <property type="entry name" value="NUDIX_hydrolase_dom"/>
</dbReference>
<feature type="region of interest" description="Disordered" evidence="1">
    <location>
        <begin position="179"/>
        <end position="203"/>
    </location>
</feature>
<accession>A0A4R7PB68</accession>
<protein>
    <submittedName>
        <fullName evidence="3">ADP-ribose pyrophosphatase YjhB (NUDIX family)</fullName>
    </submittedName>
</protein>
<dbReference type="Gene3D" id="3.90.79.10">
    <property type="entry name" value="Nucleoside Triphosphate Pyrophosphohydrolase"/>
    <property type="match status" value="1"/>
</dbReference>
<dbReference type="InterPro" id="IPR029401">
    <property type="entry name" value="Nudix_N"/>
</dbReference>
<dbReference type="Proteomes" id="UP000295341">
    <property type="component" value="Unassembled WGS sequence"/>
</dbReference>
<proteinExistence type="predicted"/>
<dbReference type="GO" id="GO:0003824">
    <property type="term" value="F:catalytic activity"/>
    <property type="evidence" value="ECO:0007669"/>
    <property type="project" value="UniProtKB-ARBA"/>
</dbReference>
<dbReference type="RefSeq" id="WP_133879918.1">
    <property type="nucleotide sequence ID" value="NZ_MWIN01000014.1"/>
</dbReference>
<dbReference type="AlphaFoldDB" id="A0A4R7PB68"/>
<gene>
    <name evidence="3" type="ORF">DFR24_0691</name>
</gene>
<dbReference type="PANTHER" id="PTHR43222:SF2">
    <property type="entry name" value="NUDIX HYDROLASE 23, CHLOROPLASTIC"/>
    <property type="match status" value="1"/>
</dbReference>
<dbReference type="Pfam" id="PF14803">
    <property type="entry name" value="Zn_ribbon_Nudix"/>
    <property type="match status" value="1"/>
</dbReference>
<organism evidence="3 4">
    <name type="scientific">Panacagrimonas perspica</name>
    <dbReference type="NCBI Taxonomy" id="381431"/>
    <lineage>
        <taxon>Bacteria</taxon>
        <taxon>Pseudomonadati</taxon>
        <taxon>Pseudomonadota</taxon>
        <taxon>Gammaproteobacteria</taxon>
        <taxon>Nevskiales</taxon>
        <taxon>Nevskiaceae</taxon>
        <taxon>Panacagrimonas</taxon>
    </lineage>
</organism>
<keyword evidence="4" id="KW-1185">Reference proteome</keyword>